<comment type="caution">
    <text evidence="2">The sequence shown here is derived from an EMBL/GenBank/DDBJ whole genome shotgun (WGS) entry which is preliminary data.</text>
</comment>
<evidence type="ECO:0008006" key="4">
    <source>
        <dbReference type="Google" id="ProtNLM"/>
    </source>
</evidence>
<organism evidence="2 3">
    <name type="scientific">Candidatus Methylacidithermus pantelleriae</name>
    <dbReference type="NCBI Taxonomy" id="2744239"/>
    <lineage>
        <taxon>Bacteria</taxon>
        <taxon>Pseudomonadati</taxon>
        <taxon>Verrucomicrobiota</taxon>
        <taxon>Methylacidiphilae</taxon>
        <taxon>Methylacidiphilales</taxon>
        <taxon>Methylacidiphilaceae</taxon>
        <taxon>Candidatus Methylacidithermus</taxon>
    </lineage>
</organism>
<name>A0A8J2BKK5_9BACT</name>
<gene>
    <name evidence="2" type="ORF">MPNT_10359</name>
</gene>
<feature type="transmembrane region" description="Helical" evidence="1">
    <location>
        <begin position="81"/>
        <end position="99"/>
    </location>
</feature>
<dbReference type="Proteomes" id="UP000663859">
    <property type="component" value="Unassembled WGS sequence"/>
</dbReference>
<evidence type="ECO:0000256" key="1">
    <source>
        <dbReference type="SAM" id="Phobius"/>
    </source>
</evidence>
<proteinExistence type="predicted"/>
<reference evidence="2" key="1">
    <citation type="submission" date="2021-02" db="EMBL/GenBank/DDBJ databases">
        <authorList>
            <person name="Cremers G."/>
            <person name="Picone N."/>
        </authorList>
    </citation>
    <scope>NUCLEOTIDE SEQUENCE</scope>
    <source>
        <strain evidence="2">PQ17</strain>
    </source>
</reference>
<keyword evidence="1" id="KW-1133">Transmembrane helix</keyword>
<protein>
    <recommendedName>
        <fullName evidence="4">DUF883 domain-containing protein</fullName>
    </recommendedName>
</protein>
<accession>A0A8J2BKK5</accession>
<dbReference type="RefSeq" id="WP_174581785.1">
    <property type="nucleotide sequence ID" value="NZ_CAJNOB010000001.1"/>
</dbReference>
<evidence type="ECO:0000313" key="3">
    <source>
        <dbReference type="Proteomes" id="UP000663859"/>
    </source>
</evidence>
<keyword evidence="1" id="KW-0812">Transmembrane</keyword>
<dbReference type="EMBL" id="CAJNOB010000001">
    <property type="protein sequence ID" value="CAF0689771.1"/>
    <property type="molecule type" value="Genomic_DNA"/>
</dbReference>
<sequence length="101" mass="11513">MDGAVNREKLFSDLRALVEDARSLVKASTEEVKEKTRDAWDRMRQGAEKIREYWSGAEETLTQKTLETAKQTDKTIRERPYESLVVAFLAGLLLGIVVARK</sequence>
<keyword evidence="3" id="KW-1185">Reference proteome</keyword>
<dbReference type="AlphaFoldDB" id="A0A8J2BKK5"/>
<keyword evidence="1" id="KW-0472">Membrane</keyword>
<evidence type="ECO:0000313" key="2">
    <source>
        <dbReference type="EMBL" id="CAF0689771.1"/>
    </source>
</evidence>